<name>A0A1H7WSM1_9LACT</name>
<accession>A0A1H7WSM1</accession>
<keyword evidence="5" id="KW-1185">Reference proteome</keyword>
<evidence type="ECO:0000313" key="5">
    <source>
        <dbReference type="Proteomes" id="UP000321425"/>
    </source>
</evidence>
<gene>
    <name evidence="2" type="ORF">APU01nite_21880</name>
    <name evidence="3" type="ORF">SAMN04488100_1398</name>
</gene>
<feature type="transmembrane region" description="Helical" evidence="1">
    <location>
        <begin position="23"/>
        <end position="44"/>
    </location>
</feature>
<sequence>MSLIVLFSLNLLASGIYLFAETFFSKTIIGLSLLIVIILFLYTSQKMRDLNNGNPYLKSRLIISGTSILLMITFFSQSTESILYKVILICITLVTELYELFLKKSK</sequence>
<keyword evidence="1" id="KW-1133">Transmembrane helix</keyword>
<feature type="transmembrane region" description="Helical" evidence="1">
    <location>
        <begin position="56"/>
        <end position="76"/>
    </location>
</feature>
<reference evidence="2 5" key="2">
    <citation type="submission" date="2019-07" db="EMBL/GenBank/DDBJ databases">
        <title>Whole genome shotgun sequence of Alkalibacterium putridalgicola NBRC 103243.</title>
        <authorList>
            <person name="Hosoyama A."/>
            <person name="Uohara A."/>
            <person name="Ohji S."/>
            <person name="Ichikawa N."/>
        </authorList>
    </citation>
    <scope>NUCLEOTIDE SEQUENCE [LARGE SCALE GENOMIC DNA]</scope>
    <source>
        <strain evidence="2 5">NBRC 103243</strain>
    </source>
</reference>
<dbReference type="EMBL" id="BJUX01000035">
    <property type="protein sequence ID" value="GEK90149.1"/>
    <property type="molecule type" value="Genomic_DNA"/>
</dbReference>
<proteinExistence type="predicted"/>
<dbReference type="EMBL" id="FOBL01000039">
    <property type="protein sequence ID" value="SEM24536.1"/>
    <property type="molecule type" value="Genomic_DNA"/>
</dbReference>
<evidence type="ECO:0000313" key="3">
    <source>
        <dbReference type="EMBL" id="SEM24536.1"/>
    </source>
</evidence>
<dbReference type="Proteomes" id="UP000198548">
    <property type="component" value="Unassembled WGS sequence"/>
</dbReference>
<evidence type="ECO:0000256" key="1">
    <source>
        <dbReference type="SAM" id="Phobius"/>
    </source>
</evidence>
<dbReference type="Proteomes" id="UP000321425">
    <property type="component" value="Unassembled WGS sequence"/>
</dbReference>
<evidence type="ECO:0000313" key="4">
    <source>
        <dbReference type="Proteomes" id="UP000198548"/>
    </source>
</evidence>
<feature type="transmembrane region" description="Helical" evidence="1">
    <location>
        <begin position="82"/>
        <end position="102"/>
    </location>
</feature>
<keyword evidence="1" id="KW-0472">Membrane</keyword>
<organism evidence="3 4">
    <name type="scientific">Alkalibacterium putridalgicola</name>
    <dbReference type="NCBI Taxonomy" id="426703"/>
    <lineage>
        <taxon>Bacteria</taxon>
        <taxon>Bacillati</taxon>
        <taxon>Bacillota</taxon>
        <taxon>Bacilli</taxon>
        <taxon>Lactobacillales</taxon>
        <taxon>Carnobacteriaceae</taxon>
        <taxon>Alkalibacterium</taxon>
    </lineage>
</organism>
<dbReference type="AlphaFoldDB" id="A0A1H7WSM1"/>
<evidence type="ECO:0000313" key="2">
    <source>
        <dbReference type="EMBL" id="GEK90149.1"/>
    </source>
</evidence>
<keyword evidence="1" id="KW-0812">Transmembrane</keyword>
<protein>
    <submittedName>
        <fullName evidence="3">Uncharacterized protein</fullName>
    </submittedName>
</protein>
<reference evidence="3 4" key="1">
    <citation type="submission" date="2016-10" db="EMBL/GenBank/DDBJ databases">
        <authorList>
            <person name="de Groot N.N."/>
        </authorList>
    </citation>
    <scope>NUCLEOTIDE SEQUENCE [LARGE SCALE GENOMIC DNA]</scope>
    <source>
        <strain evidence="3 4">DSM 19182</strain>
    </source>
</reference>